<evidence type="ECO:0000313" key="18">
    <source>
        <dbReference type="Proteomes" id="UP001150941"/>
    </source>
</evidence>
<proteinExistence type="inferred from homology"/>
<name>A0A9W9NHK9_9EURO</name>
<evidence type="ECO:0000259" key="16">
    <source>
        <dbReference type="Pfam" id="PF02777"/>
    </source>
</evidence>
<dbReference type="PIRSF" id="PIRSF000349">
    <property type="entry name" value="SODismutase"/>
    <property type="match status" value="1"/>
</dbReference>
<keyword evidence="10" id="KW-0464">Manganese</keyword>
<keyword evidence="6 12" id="KW-0479">Metal-binding</keyword>
<comment type="caution">
    <text evidence="17">The sequence shown here is derived from an EMBL/GenBank/DDBJ whole genome shotgun (WGS) entry which is preliminary data.</text>
</comment>
<dbReference type="InterPro" id="IPR001189">
    <property type="entry name" value="Mn/Fe_SOD"/>
</dbReference>
<evidence type="ECO:0000256" key="6">
    <source>
        <dbReference type="ARBA" id="ARBA00022723"/>
    </source>
</evidence>
<reference evidence="17" key="1">
    <citation type="submission" date="2022-11" db="EMBL/GenBank/DDBJ databases">
        <authorList>
            <person name="Petersen C."/>
        </authorList>
    </citation>
    <scope>NUCLEOTIDE SEQUENCE</scope>
    <source>
        <strain evidence="17">IBT 19713</strain>
    </source>
</reference>
<evidence type="ECO:0000256" key="13">
    <source>
        <dbReference type="RuleBase" id="RU000414"/>
    </source>
</evidence>
<dbReference type="InterPro" id="IPR019833">
    <property type="entry name" value="Mn/Fe_SOD_BS"/>
</dbReference>
<dbReference type="FunFam" id="3.55.40.20:FF:000004">
    <property type="entry name" value="Superoxide dismutase [Fe]"/>
    <property type="match status" value="1"/>
</dbReference>
<keyword evidence="7" id="KW-0809">Transit peptide</keyword>
<sequence>MARLLSVFSILSALSFTVAAPSPSKLHAITLGYRDIFELSTHQSKRAGQFTLPPLPFAYDALRPIIETEIMRIHHDKHHKNYVTNLNAALANQTAAIETKNIPTLVELQEKVRFNGGGHINHSLFWKSLAPYGSKATDITISAPSLRAAIEKQWGSLPSFMNDFNNTLMNIEGSGWGWLTTTQPEGKLSIISTKNQDPVTDAVPLFGVDMWEHAYYLQYQNNKASYASGIWKVINWQGAEARYRNGLEDLKL</sequence>
<evidence type="ECO:0000256" key="12">
    <source>
        <dbReference type="PIRSR" id="PIRSR000349-1"/>
    </source>
</evidence>
<feature type="domain" description="Manganese/iron superoxide dismutase C-terminal" evidence="16">
    <location>
        <begin position="145"/>
        <end position="242"/>
    </location>
</feature>
<feature type="binding site" evidence="12">
    <location>
        <position position="209"/>
    </location>
    <ligand>
        <name>Mn(2+)</name>
        <dbReference type="ChEBI" id="CHEBI:29035"/>
    </ligand>
</feature>
<dbReference type="Pfam" id="PF00081">
    <property type="entry name" value="Sod_Fe_N"/>
    <property type="match status" value="1"/>
</dbReference>
<evidence type="ECO:0000256" key="3">
    <source>
        <dbReference type="ARBA" id="ARBA00004305"/>
    </source>
</evidence>
<feature type="binding site" evidence="12">
    <location>
        <position position="74"/>
    </location>
    <ligand>
        <name>Mn(2+)</name>
        <dbReference type="ChEBI" id="CHEBI:29035"/>
    </ligand>
</feature>
<feature type="chain" id="PRO_5040755395" description="Superoxide dismutase" evidence="14">
    <location>
        <begin position="20"/>
        <end position="252"/>
    </location>
</feature>
<dbReference type="SUPFAM" id="SSF46609">
    <property type="entry name" value="Fe,Mn superoxide dismutase (SOD), N-terminal domain"/>
    <property type="match status" value="1"/>
</dbReference>
<dbReference type="InterPro" id="IPR019831">
    <property type="entry name" value="Mn/Fe_SOD_N"/>
</dbReference>
<comment type="subcellular location">
    <subcellularLocation>
        <location evidence="3">Mitochondrion matrix</location>
    </subcellularLocation>
</comment>
<dbReference type="PRINTS" id="PR01703">
    <property type="entry name" value="MNSODISMTASE"/>
</dbReference>
<dbReference type="PROSITE" id="PS00088">
    <property type="entry name" value="SOD_MN"/>
    <property type="match status" value="1"/>
</dbReference>
<comment type="similarity">
    <text evidence="4 13">Belongs to the iron/manganese superoxide dismutase family.</text>
</comment>
<keyword evidence="8 13" id="KW-0560">Oxidoreductase</keyword>
<dbReference type="GO" id="GO:0030145">
    <property type="term" value="F:manganese ion binding"/>
    <property type="evidence" value="ECO:0007669"/>
    <property type="project" value="TreeGrafter"/>
</dbReference>
<reference evidence="17" key="2">
    <citation type="journal article" date="2023" name="IMA Fungus">
        <title>Comparative genomic study of the Penicillium genus elucidates a diverse pangenome and 15 lateral gene transfer events.</title>
        <authorList>
            <person name="Petersen C."/>
            <person name="Sorensen T."/>
            <person name="Nielsen M.R."/>
            <person name="Sondergaard T.E."/>
            <person name="Sorensen J.L."/>
            <person name="Fitzpatrick D.A."/>
            <person name="Frisvad J.C."/>
            <person name="Nielsen K.L."/>
        </authorList>
    </citation>
    <scope>NUCLEOTIDE SEQUENCE</scope>
    <source>
        <strain evidence="17">IBT 19713</strain>
    </source>
</reference>
<keyword evidence="18" id="KW-1185">Reference proteome</keyword>
<dbReference type="PANTHER" id="PTHR11404">
    <property type="entry name" value="SUPEROXIDE DISMUTASE 2"/>
    <property type="match status" value="1"/>
</dbReference>
<dbReference type="InterPro" id="IPR036324">
    <property type="entry name" value="Mn/Fe_SOD_N_sf"/>
</dbReference>
<comment type="function">
    <text evidence="2">Destroys superoxide anion radicals which are normally produced within the cells and which are toxic to biological systems.</text>
</comment>
<evidence type="ECO:0000256" key="4">
    <source>
        <dbReference type="ARBA" id="ARBA00008714"/>
    </source>
</evidence>
<feature type="binding site" evidence="12">
    <location>
        <position position="213"/>
    </location>
    <ligand>
        <name>Mn(2+)</name>
        <dbReference type="ChEBI" id="CHEBI:29035"/>
    </ligand>
</feature>
<feature type="signal peptide" evidence="14">
    <location>
        <begin position="1"/>
        <end position="19"/>
    </location>
</feature>
<evidence type="ECO:0000256" key="10">
    <source>
        <dbReference type="ARBA" id="ARBA00023211"/>
    </source>
</evidence>
<dbReference type="Pfam" id="PF02777">
    <property type="entry name" value="Sod_Fe_C"/>
    <property type="match status" value="1"/>
</dbReference>
<dbReference type="InterPro" id="IPR019832">
    <property type="entry name" value="Mn/Fe_SOD_C"/>
</dbReference>
<dbReference type="InterPro" id="IPR050265">
    <property type="entry name" value="Fe/Mn_Superoxide_Dismutase"/>
</dbReference>
<gene>
    <name evidence="17" type="ORF">N7468_009175</name>
</gene>
<dbReference type="PANTHER" id="PTHR11404:SF29">
    <property type="entry name" value="SUPEROXIDE DISMUTASE"/>
    <property type="match status" value="1"/>
</dbReference>
<feature type="binding site" evidence="12">
    <location>
        <position position="122"/>
    </location>
    <ligand>
        <name>Mn(2+)</name>
        <dbReference type="ChEBI" id="CHEBI:29035"/>
    </ligand>
</feature>
<dbReference type="GO" id="GO:0004784">
    <property type="term" value="F:superoxide dismutase activity"/>
    <property type="evidence" value="ECO:0007669"/>
    <property type="project" value="UniProtKB-EC"/>
</dbReference>
<dbReference type="FunFam" id="1.10.287.990:FF:000001">
    <property type="entry name" value="Superoxide dismutase"/>
    <property type="match status" value="1"/>
</dbReference>
<comment type="function">
    <text evidence="13">Destroys radicals which are normally produced within the cells and which are toxic to biological systems.</text>
</comment>
<dbReference type="Gene3D" id="1.10.287.990">
    <property type="entry name" value="Fe,Mn superoxide dismutase (SOD) domain"/>
    <property type="match status" value="1"/>
</dbReference>
<evidence type="ECO:0000259" key="15">
    <source>
        <dbReference type="Pfam" id="PF00081"/>
    </source>
</evidence>
<dbReference type="Proteomes" id="UP001150941">
    <property type="component" value="Unassembled WGS sequence"/>
</dbReference>
<comment type="subunit">
    <text evidence="5">Homotetramer.</text>
</comment>
<evidence type="ECO:0000256" key="9">
    <source>
        <dbReference type="ARBA" id="ARBA00023128"/>
    </source>
</evidence>
<dbReference type="AlphaFoldDB" id="A0A9W9NHK9"/>
<evidence type="ECO:0000256" key="11">
    <source>
        <dbReference type="ARBA" id="ARBA00049204"/>
    </source>
</evidence>
<dbReference type="SUPFAM" id="SSF54719">
    <property type="entry name" value="Fe,Mn superoxide dismutase (SOD), C-terminal domain"/>
    <property type="match status" value="1"/>
</dbReference>
<dbReference type="OrthoDB" id="239262at2759"/>
<dbReference type="InterPro" id="IPR036314">
    <property type="entry name" value="SOD_C_sf"/>
</dbReference>
<evidence type="ECO:0000256" key="1">
    <source>
        <dbReference type="ARBA" id="ARBA00001936"/>
    </source>
</evidence>
<dbReference type="RefSeq" id="XP_058326801.1">
    <property type="nucleotide sequence ID" value="XM_058478471.1"/>
</dbReference>
<keyword evidence="9" id="KW-0496">Mitochondrion</keyword>
<dbReference type="EC" id="1.15.1.1" evidence="13"/>
<evidence type="ECO:0000256" key="8">
    <source>
        <dbReference type="ARBA" id="ARBA00023002"/>
    </source>
</evidence>
<evidence type="ECO:0000256" key="2">
    <source>
        <dbReference type="ARBA" id="ARBA00002170"/>
    </source>
</evidence>
<comment type="cofactor">
    <cofactor evidence="1">
        <name>Mn(2+)</name>
        <dbReference type="ChEBI" id="CHEBI:29035"/>
    </cofactor>
</comment>
<dbReference type="Gene3D" id="3.55.40.20">
    <property type="entry name" value="Iron/manganese superoxide dismutase, C-terminal domain"/>
    <property type="match status" value="1"/>
</dbReference>
<organism evidence="17 18">
    <name type="scientific">Penicillium chermesinum</name>
    <dbReference type="NCBI Taxonomy" id="63820"/>
    <lineage>
        <taxon>Eukaryota</taxon>
        <taxon>Fungi</taxon>
        <taxon>Dikarya</taxon>
        <taxon>Ascomycota</taxon>
        <taxon>Pezizomycotina</taxon>
        <taxon>Eurotiomycetes</taxon>
        <taxon>Eurotiomycetidae</taxon>
        <taxon>Eurotiales</taxon>
        <taxon>Aspergillaceae</taxon>
        <taxon>Penicillium</taxon>
    </lineage>
</organism>
<dbReference type="EMBL" id="JAPQKS010000007">
    <property type="protein sequence ID" value="KAJ5219971.1"/>
    <property type="molecule type" value="Genomic_DNA"/>
</dbReference>
<comment type="catalytic activity">
    <reaction evidence="11 13">
        <text>2 superoxide + 2 H(+) = H2O2 + O2</text>
        <dbReference type="Rhea" id="RHEA:20696"/>
        <dbReference type="ChEBI" id="CHEBI:15378"/>
        <dbReference type="ChEBI" id="CHEBI:15379"/>
        <dbReference type="ChEBI" id="CHEBI:16240"/>
        <dbReference type="ChEBI" id="CHEBI:18421"/>
        <dbReference type="EC" id="1.15.1.1"/>
    </reaction>
</comment>
<evidence type="ECO:0000256" key="5">
    <source>
        <dbReference type="ARBA" id="ARBA00011881"/>
    </source>
</evidence>
<feature type="domain" description="Manganese/iron superoxide dismutase N-terminal" evidence="15">
    <location>
        <begin position="49"/>
        <end position="129"/>
    </location>
</feature>
<evidence type="ECO:0000256" key="14">
    <source>
        <dbReference type="SAM" id="SignalP"/>
    </source>
</evidence>
<evidence type="ECO:0000313" key="17">
    <source>
        <dbReference type="EMBL" id="KAJ5219971.1"/>
    </source>
</evidence>
<keyword evidence="14" id="KW-0732">Signal</keyword>
<dbReference type="GeneID" id="83205774"/>
<evidence type="ECO:0000256" key="7">
    <source>
        <dbReference type="ARBA" id="ARBA00022946"/>
    </source>
</evidence>
<accession>A0A9W9NHK9</accession>
<dbReference type="GO" id="GO:0005759">
    <property type="term" value="C:mitochondrial matrix"/>
    <property type="evidence" value="ECO:0007669"/>
    <property type="project" value="UniProtKB-SubCell"/>
</dbReference>
<protein>
    <recommendedName>
        <fullName evidence="13">Superoxide dismutase</fullName>
        <ecNumber evidence="13">1.15.1.1</ecNumber>
    </recommendedName>
</protein>